<name>A0A0D0BA94_9AGAM</name>
<evidence type="ECO:0000259" key="12">
    <source>
        <dbReference type="Pfam" id="PF09335"/>
    </source>
</evidence>
<feature type="transmembrane region" description="Helical" evidence="11">
    <location>
        <begin position="256"/>
        <end position="276"/>
    </location>
</feature>
<feature type="transmembrane region" description="Helical" evidence="11">
    <location>
        <begin position="106"/>
        <end position="124"/>
    </location>
</feature>
<protein>
    <recommendedName>
        <fullName evidence="4">Golgi apparatus membrane protein TVP38</fullName>
    </recommendedName>
    <alternativeName>
        <fullName evidence="5">Golgi apparatus membrane protein tvp38</fullName>
    </alternativeName>
</protein>
<dbReference type="PANTHER" id="PTHR47549">
    <property type="entry name" value="GOLGI APPARATUS MEMBRANE PROTEIN TVP38-RELATED"/>
    <property type="match status" value="1"/>
</dbReference>
<evidence type="ECO:0000313" key="13">
    <source>
        <dbReference type="EMBL" id="KIK43257.1"/>
    </source>
</evidence>
<evidence type="ECO:0000256" key="3">
    <source>
        <dbReference type="ARBA" id="ARBA00008640"/>
    </source>
</evidence>
<comment type="function">
    <text evidence="1">Golgi membrane protein involved in vesicular trafficking and spindle migration.</text>
</comment>
<dbReference type="STRING" id="930992.A0A0D0BA94"/>
<evidence type="ECO:0000256" key="6">
    <source>
        <dbReference type="ARBA" id="ARBA00022692"/>
    </source>
</evidence>
<dbReference type="InterPro" id="IPR032816">
    <property type="entry name" value="VTT_dom"/>
</dbReference>
<keyword evidence="14" id="KW-1185">Reference proteome</keyword>
<evidence type="ECO:0000313" key="14">
    <source>
        <dbReference type="Proteomes" id="UP000054485"/>
    </source>
</evidence>
<feature type="compositionally biased region" description="Low complexity" evidence="10">
    <location>
        <begin position="475"/>
        <end position="490"/>
    </location>
</feature>
<reference evidence="13 14" key="1">
    <citation type="submission" date="2014-04" db="EMBL/GenBank/DDBJ databases">
        <authorList>
            <consortium name="DOE Joint Genome Institute"/>
            <person name="Kuo A."/>
            <person name="Ruytinx J."/>
            <person name="Rineau F."/>
            <person name="Colpaert J."/>
            <person name="Kohler A."/>
            <person name="Nagy L.G."/>
            <person name="Floudas D."/>
            <person name="Copeland A."/>
            <person name="Barry K.W."/>
            <person name="Cichocki N."/>
            <person name="Veneault-Fourrey C."/>
            <person name="LaButti K."/>
            <person name="Lindquist E.A."/>
            <person name="Lipzen A."/>
            <person name="Lundell T."/>
            <person name="Morin E."/>
            <person name="Murat C."/>
            <person name="Sun H."/>
            <person name="Tunlid A."/>
            <person name="Henrissat B."/>
            <person name="Grigoriev I.V."/>
            <person name="Hibbett D.S."/>
            <person name="Martin F."/>
            <person name="Nordberg H.P."/>
            <person name="Cantor M.N."/>
            <person name="Hua S.X."/>
        </authorList>
    </citation>
    <scope>NUCLEOTIDE SEQUENCE [LARGE SCALE GENOMIC DNA]</scope>
    <source>
        <strain evidence="13 14">UH-Slu-Lm8-n1</strain>
    </source>
</reference>
<evidence type="ECO:0000256" key="4">
    <source>
        <dbReference type="ARBA" id="ARBA00013533"/>
    </source>
</evidence>
<evidence type="ECO:0000256" key="7">
    <source>
        <dbReference type="ARBA" id="ARBA00022989"/>
    </source>
</evidence>
<feature type="compositionally biased region" description="Pro residues" evidence="10">
    <location>
        <begin position="464"/>
        <end position="474"/>
    </location>
</feature>
<keyword evidence="6 11" id="KW-0812">Transmembrane</keyword>
<evidence type="ECO:0000256" key="11">
    <source>
        <dbReference type="SAM" id="Phobius"/>
    </source>
</evidence>
<organism evidence="13 14">
    <name type="scientific">Suillus luteus UH-Slu-Lm8-n1</name>
    <dbReference type="NCBI Taxonomy" id="930992"/>
    <lineage>
        <taxon>Eukaryota</taxon>
        <taxon>Fungi</taxon>
        <taxon>Dikarya</taxon>
        <taxon>Basidiomycota</taxon>
        <taxon>Agaricomycotina</taxon>
        <taxon>Agaricomycetes</taxon>
        <taxon>Agaricomycetidae</taxon>
        <taxon>Boletales</taxon>
        <taxon>Suillineae</taxon>
        <taxon>Suillaceae</taxon>
        <taxon>Suillus</taxon>
    </lineage>
</organism>
<keyword evidence="9 11" id="KW-0472">Membrane</keyword>
<feature type="compositionally biased region" description="Pro residues" evidence="10">
    <location>
        <begin position="491"/>
        <end position="502"/>
    </location>
</feature>
<evidence type="ECO:0000256" key="2">
    <source>
        <dbReference type="ARBA" id="ARBA00004653"/>
    </source>
</evidence>
<evidence type="ECO:0000256" key="10">
    <source>
        <dbReference type="SAM" id="MobiDB-lite"/>
    </source>
</evidence>
<proteinExistence type="inferred from homology"/>
<dbReference type="Pfam" id="PF09335">
    <property type="entry name" value="VTT_dom"/>
    <property type="match status" value="1"/>
</dbReference>
<comment type="similarity">
    <text evidence="3">Belongs to the TVP38/TMEM64 family.</text>
</comment>
<keyword evidence="7 11" id="KW-1133">Transmembrane helix</keyword>
<dbReference type="GO" id="GO:0000139">
    <property type="term" value="C:Golgi membrane"/>
    <property type="evidence" value="ECO:0007669"/>
    <property type="project" value="UniProtKB-SubCell"/>
</dbReference>
<gene>
    <name evidence="13" type="ORF">CY34DRAFT_11851</name>
</gene>
<dbReference type="InterPro" id="IPR051076">
    <property type="entry name" value="Golgi_membrane_TVP38/TMEM64"/>
</dbReference>
<feature type="region of interest" description="Disordered" evidence="10">
    <location>
        <begin position="424"/>
        <end position="502"/>
    </location>
</feature>
<feature type="compositionally biased region" description="Low complexity" evidence="10">
    <location>
        <begin position="452"/>
        <end position="463"/>
    </location>
</feature>
<evidence type="ECO:0000256" key="1">
    <source>
        <dbReference type="ARBA" id="ARBA00002978"/>
    </source>
</evidence>
<dbReference type="PANTHER" id="PTHR47549:SF2">
    <property type="entry name" value="GOLGI APPARATUS MEMBRANE PROTEIN TVP38"/>
    <property type="match status" value="1"/>
</dbReference>
<evidence type="ECO:0000256" key="5">
    <source>
        <dbReference type="ARBA" id="ARBA00020673"/>
    </source>
</evidence>
<dbReference type="EMBL" id="KN835217">
    <property type="protein sequence ID" value="KIK43257.1"/>
    <property type="molecule type" value="Genomic_DNA"/>
</dbReference>
<reference evidence="14" key="2">
    <citation type="submission" date="2015-01" db="EMBL/GenBank/DDBJ databases">
        <title>Evolutionary Origins and Diversification of the Mycorrhizal Mutualists.</title>
        <authorList>
            <consortium name="DOE Joint Genome Institute"/>
            <consortium name="Mycorrhizal Genomics Consortium"/>
            <person name="Kohler A."/>
            <person name="Kuo A."/>
            <person name="Nagy L.G."/>
            <person name="Floudas D."/>
            <person name="Copeland A."/>
            <person name="Barry K.W."/>
            <person name="Cichocki N."/>
            <person name="Veneault-Fourrey C."/>
            <person name="LaButti K."/>
            <person name="Lindquist E.A."/>
            <person name="Lipzen A."/>
            <person name="Lundell T."/>
            <person name="Morin E."/>
            <person name="Murat C."/>
            <person name="Riley R."/>
            <person name="Ohm R."/>
            <person name="Sun H."/>
            <person name="Tunlid A."/>
            <person name="Henrissat B."/>
            <person name="Grigoriev I.V."/>
            <person name="Hibbett D.S."/>
            <person name="Martin F."/>
        </authorList>
    </citation>
    <scope>NUCLEOTIDE SEQUENCE [LARGE SCALE GENOMIC DNA]</scope>
    <source>
        <strain evidence="14">UH-Slu-Lm8-n1</strain>
    </source>
</reference>
<feature type="domain" description="VTT" evidence="12">
    <location>
        <begin position="126"/>
        <end position="240"/>
    </location>
</feature>
<keyword evidence="8" id="KW-0333">Golgi apparatus</keyword>
<accession>A0A0D0BA94</accession>
<feature type="region of interest" description="Disordered" evidence="10">
    <location>
        <begin position="342"/>
        <end position="383"/>
    </location>
</feature>
<dbReference type="HOGENOM" id="CLU_021545_2_0_1"/>
<feature type="transmembrane region" description="Helical" evidence="11">
    <location>
        <begin position="131"/>
        <end position="152"/>
    </location>
</feature>
<dbReference type="AlphaFoldDB" id="A0A0D0BA94"/>
<sequence length="502" mass="54471">MTMDNYPKYVPSSPYSSPYSNDVHQDARRISRTPSPSPSEIQALNQKGFFNWKAIFDKKNLWSKKRIIIYIAIILAAVGGALFIFYHDQIVHAIQPAANWMHNFKFGWIIPIAVFFVISFPPLFGHEILAIVCGLVWGVWVGFGIVAAGTFIGEIGNFYAFRYLCSTRGQKIEKGSIIYSSLGRVVREGGFKIALIARYSAIPPHFTTAIFAVCGMNIFIFMLAAALSMPKQFITVYIGTLLEGSATSTATSKNKIISDVVGVVTVLVTIAAMWYITREINRVKPQIVYERRKARQARLDAESESLYQNGGANTSALFNTSDATLPLNSFSNTPYDPPYQQWDSEGHAVGYAPDPRIHAPQPKKPDNPNPFPGEITPTLGTKPLRHESTDTVGWELQANAAQGQSYRLSAMATEPLRNPYEGDGEMDAEEVVGGGYPPPMAGRLLSSGVGRPASSGIGGIAAYAPPPGPPPPPSGAGYAFSAPGHSFSGPSSPPPPSHATRQ</sequence>
<evidence type="ECO:0000256" key="8">
    <source>
        <dbReference type="ARBA" id="ARBA00023034"/>
    </source>
</evidence>
<dbReference type="OrthoDB" id="166803at2759"/>
<dbReference type="Proteomes" id="UP000054485">
    <property type="component" value="Unassembled WGS sequence"/>
</dbReference>
<feature type="transmembrane region" description="Helical" evidence="11">
    <location>
        <begin position="67"/>
        <end position="86"/>
    </location>
</feature>
<dbReference type="InParanoid" id="A0A0D0BA94"/>
<feature type="transmembrane region" description="Helical" evidence="11">
    <location>
        <begin position="206"/>
        <end position="227"/>
    </location>
</feature>
<evidence type="ECO:0000256" key="9">
    <source>
        <dbReference type="ARBA" id="ARBA00023136"/>
    </source>
</evidence>
<feature type="region of interest" description="Disordered" evidence="10">
    <location>
        <begin position="13"/>
        <end position="40"/>
    </location>
</feature>
<comment type="subcellular location">
    <subcellularLocation>
        <location evidence="2">Golgi apparatus membrane</location>
        <topology evidence="2">Multi-pass membrane protein</topology>
    </subcellularLocation>
</comment>